<comment type="caution">
    <text evidence="2">The sequence shown here is derived from an EMBL/GenBank/DDBJ whole genome shotgun (WGS) entry which is preliminary data.</text>
</comment>
<keyword evidence="3" id="KW-1185">Reference proteome</keyword>
<reference evidence="2" key="1">
    <citation type="submission" date="2021-05" db="EMBL/GenBank/DDBJ databases">
        <title>Molecular characterization for Shewanella algae harboring chromosomal blaOXA-55-like strains isolated from clinical and environment sample.</title>
        <authorList>
            <person name="Ohama Y."/>
            <person name="Aoki K."/>
            <person name="Harada S."/>
            <person name="Moriya K."/>
            <person name="Ishii Y."/>
            <person name="Tateda K."/>
        </authorList>
    </citation>
    <scope>NUCLEOTIDE SEQUENCE</scope>
    <source>
        <strain evidence="2">JCM 11563</strain>
    </source>
</reference>
<proteinExistence type="predicted"/>
<evidence type="ECO:0000313" key="3">
    <source>
        <dbReference type="Proteomes" id="UP000887104"/>
    </source>
</evidence>
<organism evidence="2 3">
    <name type="scientific">Shewanella sairae</name>
    <dbReference type="NCBI Taxonomy" id="190310"/>
    <lineage>
        <taxon>Bacteria</taxon>
        <taxon>Pseudomonadati</taxon>
        <taxon>Pseudomonadota</taxon>
        <taxon>Gammaproteobacteria</taxon>
        <taxon>Alteromonadales</taxon>
        <taxon>Shewanellaceae</taxon>
        <taxon>Shewanella</taxon>
    </lineage>
</organism>
<accession>A0ABQ4NTE9</accession>
<dbReference type="EMBL" id="BPEY01000351">
    <property type="protein sequence ID" value="GIU02458.1"/>
    <property type="molecule type" value="Genomic_DNA"/>
</dbReference>
<evidence type="ECO:0000313" key="2">
    <source>
        <dbReference type="EMBL" id="GIU02458.1"/>
    </source>
</evidence>
<feature type="transmembrane region" description="Helical" evidence="1">
    <location>
        <begin position="82"/>
        <end position="109"/>
    </location>
</feature>
<dbReference type="Proteomes" id="UP000887104">
    <property type="component" value="Unassembled WGS sequence"/>
</dbReference>
<name>A0ABQ4NTE9_9GAMM</name>
<keyword evidence="1" id="KW-1133">Transmembrane helix</keyword>
<sequence length="111" mass="12270">MSEKIMGNNQSNFVKLLSGGYRLVDIFWAGYFIVGTILGLIVSKLQSVESVMIGICLNSIYLIIISVGVWNSATKFIGKKHWAILAKIFAILIVMSSLMQLIALGYILLKD</sequence>
<dbReference type="RefSeq" id="WP_220783709.1">
    <property type="nucleotide sequence ID" value="NZ_BPEY01000351.1"/>
</dbReference>
<feature type="transmembrane region" description="Helical" evidence="1">
    <location>
        <begin position="21"/>
        <end position="45"/>
    </location>
</feature>
<keyword evidence="1" id="KW-0472">Membrane</keyword>
<feature type="transmembrane region" description="Helical" evidence="1">
    <location>
        <begin position="51"/>
        <end position="70"/>
    </location>
</feature>
<keyword evidence="1" id="KW-0812">Transmembrane</keyword>
<gene>
    <name evidence="2" type="ORF">TUM4438_46720</name>
</gene>
<evidence type="ECO:0000256" key="1">
    <source>
        <dbReference type="SAM" id="Phobius"/>
    </source>
</evidence>
<protein>
    <submittedName>
        <fullName evidence="2">Uncharacterized protein</fullName>
    </submittedName>
</protein>